<dbReference type="Proteomes" id="UP001177023">
    <property type="component" value="Unassembled WGS sequence"/>
</dbReference>
<dbReference type="AlphaFoldDB" id="A0AA36D0F5"/>
<evidence type="ECO:0000313" key="6">
    <source>
        <dbReference type="Proteomes" id="UP001177023"/>
    </source>
</evidence>
<protein>
    <submittedName>
        <fullName evidence="5">Uncharacterized protein</fullName>
    </submittedName>
</protein>
<dbReference type="PANTHER" id="PTHR16056:SF36">
    <property type="entry name" value="TETRATRICOPEPTIDE REPEAT PROTEIN"/>
    <property type="match status" value="1"/>
</dbReference>
<feature type="non-terminal residue" evidence="5">
    <location>
        <position position="767"/>
    </location>
</feature>
<proteinExistence type="predicted"/>
<feature type="transmembrane region" description="Helical" evidence="3">
    <location>
        <begin position="427"/>
        <end position="448"/>
    </location>
</feature>
<feature type="compositionally biased region" description="Low complexity" evidence="2">
    <location>
        <begin position="21"/>
        <end position="40"/>
    </location>
</feature>
<name>A0AA36D0F5_9BILA</name>
<feature type="repeat" description="TPR" evidence="1">
    <location>
        <begin position="716"/>
        <end position="749"/>
    </location>
</feature>
<dbReference type="EMBL" id="CATQJA010002653">
    <property type="protein sequence ID" value="CAJ0578336.1"/>
    <property type="molecule type" value="Genomic_DNA"/>
</dbReference>
<dbReference type="GO" id="GO:0005876">
    <property type="term" value="C:spindle microtubule"/>
    <property type="evidence" value="ECO:0007669"/>
    <property type="project" value="TreeGrafter"/>
</dbReference>
<evidence type="ECO:0000313" key="5">
    <source>
        <dbReference type="EMBL" id="CAJ0578336.1"/>
    </source>
</evidence>
<evidence type="ECO:0000256" key="3">
    <source>
        <dbReference type="SAM" id="Phobius"/>
    </source>
</evidence>
<keyword evidence="4" id="KW-0732">Signal</keyword>
<accession>A0AA36D0F5</accession>
<feature type="region of interest" description="Disordered" evidence="2">
    <location>
        <begin position="21"/>
        <end position="65"/>
    </location>
</feature>
<keyword evidence="3" id="KW-0812">Transmembrane</keyword>
<comment type="caution">
    <text evidence="5">The sequence shown here is derived from an EMBL/GenBank/DDBJ whole genome shotgun (WGS) entry which is preliminary data.</text>
</comment>
<sequence length="767" mass="84907">MLLLLPLLIINVAHGLSSAPPMAPAQPAAPAESSAPSAAPSIPPSSTAPPIAADGVNASASSPQVVTPEPTAAACLEKDYSCLFPPPTSDIDRKECDCTMKSYCPFNKIFQETFNSSMSGHFTQCDINPVQCPADATTANKKTVDCLPGKGPYRYPINDDALPALASVCTRDMGPSTLKETDFYDLLLTCALPRCEQRLKLPQSVISGDAKRFKWCAPPVVRGSLVQYCEPHQWRESIYSPGDSLKPHYVVPSGPGVKPCALLPLCDKDGKVDKSKYMVPMNKQFQWDDTLCEKPCPPGTSLDVYLGANACLAVPPCETLDDNSTGVPEWADRDRKLGYCWPWCSDADSLIRGNASMRTVYECVPRPKCGDDGRPAPRTNRWRSDRCVTVNVCKMDERPETHYCTRRTTYMERDFGSMSHNGAVTRVLQYSLPWIILAAAMAALAFYFSIKYQDKLKDDQLRKELEAKGWDWHDYLRIRREIRTEISYGNKDAGSAPGVQKAYATACRNAKARLQRQQCRAQAQAAAGGEVHTVASCEYSRIDPLFDDFLAEMPPEEESAKFAALEKELGAYGWVKFSLELAEAAYEQFLACSPPSRIALIKRALRAVERSYELHPDDVDVLKQCAKLSGTLAELGSMIEKPVLAHNFLSYLNSALSHTPNDHVLLHMKGRFLHRLTTLNFMERKLTASLGELPEASMELALTELLKAHEKEPTAIDNLLLIAKCYRELGDREKACDFLQQISEVEPNDGADEMYAEEAAEMLKTIS</sequence>
<dbReference type="PANTHER" id="PTHR16056">
    <property type="entry name" value="REGULATOR OF MICROTUBULE DYNAMICS PROTEIN"/>
    <property type="match status" value="1"/>
</dbReference>
<keyword evidence="3" id="KW-1133">Transmembrane helix</keyword>
<dbReference type="Gene3D" id="1.25.40.10">
    <property type="entry name" value="Tetratricopeptide repeat domain"/>
    <property type="match status" value="1"/>
</dbReference>
<dbReference type="GO" id="GO:0005739">
    <property type="term" value="C:mitochondrion"/>
    <property type="evidence" value="ECO:0007669"/>
    <property type="project" value="TreeGrafter"/>
</dbReference>
<dbReference type="SUPFAM" id="SSF48452">
    <property type="entry name" value="TPR-like"/>
    <property type="match status" value="1"/>
</dbReference>
<dbReference type="GO" id="GO:0008017">
    <property type="term" value="F:microtubule binding"/>
    <property type="evidence" value="ECO:0007669"/>
    <property type="project" value="TreeGrafter"/>
</dbReference>
<feature type="chain" id="PRO_5041233260" evidence="4">
    <location>
        <begin position="16"/>
        <end position="767"/>
    </location>
</feature>
<keyword evidence="6" id="KW-1185">Reference proteome</keyword>
<evidence type="ECO:0000256" key="1">
    <source>
        <dbReference type="PROSITE-ProRule" id="PRU00339"/>
    </source>
</evidence>
<keyword evidence="3" id="KW-0472">Membrane</keyword>
<evidence type="ECO:0000256" key="2">
    <source>
        <dbReference type="SAM" id="MobiDB-lite"/>
    </source>
</evidence>
<dbReference type="InterPro" id="IPR049039">
    <property type="entry name" value="RMD1-3_a_helical_rpt"/>
</dbReference>
<keyword evidence="1" id="KW-0802">TPR repeat</keyword>
<evidence type="ECO:0000256" key="4">
    <source>
        <dbReference type="SAM" id="SignalP"/>
    </source>
</evidence>
<feature type="signal peptide" evidence="4">
    <location>
        <begin position="1"/>
        <end position="15"/>
    </location>
</feature>
<dbReference type="PROSITE" id="PS50005">
    <property type="entry name" value="TPR"/>
    <property type="match status" value="1"/>
</dbReference>
<dbReference type="InterPro" id="IPR019734">
    <property type="entry name" value="TPR_rpt"/>
</dbReference>
<dbReference type="Pfam" id="PF21033">
    <property type="entry name" value="RMD1-3"/>
    <property type="match status" value="1"/>
</dbReference>
<dbReference type="InterPro" id="IPR011990">
    <property type="entry name" value="TPR-like_helical_dom_sf"/>
</dbReference>
<organism evidence="5 6">
    <name type="scientific">Mesorhabditis spiculigera</name>
    <dbReference type="NCBI Taxonomy" id="96644"/>
    <lineage>
        <taxon>Eukaryota</taxon>
        <taxon>Metazoa</taxon>
        <taxon>Ecdysozoa</taxon>
        <taxon>Nematoda</taxon>
        <taxon>Chromadorea</taxon>
        <taxon>Rhabditida</taxon>
        <taxon>Rhabditina</taxon>
        <taxon>Rhabditomorpha</taxon>
        <taxon>Rhabditoidea</taxon>
        <taxon>Rhabditidae</taxon>
        <taxon>Mesorhabditinae</taxon>
        <taxon>Mesorhabditis</taxon>
    </lineage>
</organism>
<gene>
    <name evidence="5" type="ORF">MSPICULIGERA_LOCUS16594</name>
</gene>
<reference evidence="5" key="1">
    <citation type="submission" date="2023-06" db="EMBL/GenBank/DDBJ databases">
        <authorList>
            <person name="Delattre M."/>
        </authorList>
    </citation>
    <scope>NUCLEOTIDE SEQUENCE</scope>
    <source>
        <strain evidence="5">AF72</strain>
    </source>
</reference>
<dbReference type="GO" id="GO:0097431">
    <property type="term" value="C:mitotic spindle pole"/>
    <property type="evidence" value="ECO:0007669"/>
    <property type="project" value="TreeGrafter"/>
</dbReference>